<feature type="compositionally biased region" description="Acidic residues" evidence="6">
    <location>
        <begin position="26"/>
        <end position="35"/>
    </location>
</feature>
<dbReference type="PANTHER" id="PTHR31429:SF59">
    <property type="entry name" value="WRKY TRANSCRIPTION FACTOR 47-RELATED"/>
    <property type="match status" value="1"/>
</dbReference>
<feature type="region of interest" description="Disordered" evidence="6">
    <location>
        <begin position="322"/>
        <end position="345"/>
    </location>
</feature>
<protein>
    <submittedName>
        <fullName evidence="8">WRKY transcription factor 31 isoform X2</fullName>
    </submittedName>
</protein>
<feature type="region of interest" description="Disordered" evidence="6">
    <location>
        <begin position="1"/>
        <end position="80"/>
    </location>
</feature>
<evidence type="ECO:0000256" key="3">
    <source>
        <dbReference type="ARBA" id="ARBA00023125"/>
    </source>
</evidence>
<name>A0AAQ3QH75_9LILI</name>
<evidence type="ECO:0000313" key="8">
    <source>
        <dbReference type="EMBL" id="WOL09346.1"/>
    </source>
</evidence>
<dbReference type="GO" id="GO:0005634">
    <property type="term" value="C:nucleus"/>
    <property type="evidence" value="ECO:0007669"/>
    <property type="project" value="UniProtKB-SubCell"/>
</dbReference>
<dbReference type="InterPro" id="IPR003657">
    <property type="entry name" value="WRKY_dom"/>
</dbReference>
<keyword evidence="5" id="KW-0539">Nucleus</keyword>
<dbReference type="InterPro" id="IPR036576">
    <property type="entry name" value="WRKY_dom_sf"/>
</dbReference>
<proteinExistence type="predicted"/>
<dbReference type="Gene3D" id="2.20.25.80">
    <property type="entry name" value="WRKY domain"/>
    <property type="match status" value="1"/>
</dbReference>
<dbReference type="SMART" id="SM00774">
    <property type="entry name" value="WRKY"/>
    <property type="match status" value="1"/>
</dbReference>
<evidence type="ECO:0000256" key="1">
    <source>
        <dbReference type="ARBA" id="ARBA00004123"/>
    </source>
</evidence>
<feature type="domain" description="WRKY" evidence="7">
    <location>
        <begin position="103"/>
        <end position="174"/>
    </location>
</feature>
<dbReference type="Pfam" id="PF03106">
    <property type="entry name" value="WRKY"/>
    <property type="match status" value="1"/>
</dbReference>
<evidence type="ECO:0000256" key="4">
    <source>
        <dbReference type="ARBA" id="ARBA00023163"/>
    </source>
</evidence>
<evidence type="ECO:0000256" key="6">
    <source>
        <dbReference type="SAM" id="MobiDB-lite"/>
    </source>
</evidence>
<sequence>MGLFPTKRRRTARNAHFDLNLPPDSSSDDEEELPTTDDAPSPFTANVGAGGSHQSSSIQESNESQHEAGTGGGVGESSAGNNEISREWMMREHRVSVRTQIDDPVVIIVDGCKWKKYGEKTTKESSYPRSYYRCVTAAPGGLECPVRKQQQKSAEDKMTLVITYRGGPHNHPLPPAAATMESIASAAVRELLFSDESRSTSCGALVLDHPDFLARGISPVASLSASEPFPTVMLDLTQSTDGVRQRQMMAAPPAPFFGGGGGAGLAAPAPQQQVFGQVLSSPNDRPHITAGEIMAAAMENPEVVASFGAIFCRFMINRNQQAGSDAVNLREEEEEDRHDRDGNQS</sequence>
<dbReference type="GO" id="GO:0043565">
    <property type="term" value="F:sequence-specific DNA binding"/>
    <property type="evidence" value="ECO:0007669"/>
    <property type="project" value="InterPro"/>
</dbReference>
<keyword evidence="9" id="KW-1185">Reference proteome</keyword>
<dbReference type="SUPFAM" id="SSF118290">
    <property type="entry name" value="WRKY DNA-binding domain"/>
    <property type="match status" value="1"/>
</dbReference>
<dbReference type="PROSITE" id="PS50811">
    <property type="entry name" value="WRKY"/>
    <property type="match status" value="1"/>
</dbReference>
<dbReference type="Proteomes" id="UP001327560">
    <property type="component" value="Chromosome 5"/>
</dbReference>
<evidence type="ECO:0000256" key="5">
    <source>
        <dbReference type="ARBA" id="ARBA00023242"/>
    </source>
</evidence>
<dbReference type="AlphaFoldDB" id="A0AAQ3QH75"/>
<dbReference type="InterPro" id="IPR044810">
    <property type="entry name" value="WRKY_plant"/>
</dbReference>
<keyword evidence="3" id="KW-0238">DNA-binding</keyword>
<feature type="compositionally biased region" description="Low complexity" evidence="6">
    <location>
        <begin position="52"/>
        <end position="62"/>
    </location>
</feature>
<organism evidence="8 9">
    <name type="scientific">Canna indica</name>
    <name type="common">Indian-shot</name>
    <dbReference type="NCBI Taxonomy" id="4628"/>
    <lineage>
        <taxon>Eukaryota</taxon>
        <taxon>Viridiplantae</taxon>
        <taxon>Streptophyta</taxon>
        <taxon>Embryophyta</taxon>
        <taxon>Tracheophyta</taxon>
        <taxon>Spermatophyta</taxon>
        <taxon>Magnoliopsida</taxon>
        <taxon>Liliopsida</taxon>
        <taxon>Zingiberales</taxon>
        <taxon>Cannaceae</taxon>
        <taxon>Canna</taxon>
    </lineage>
</organism>
<dbReference type="GO" id="GO:0003700">
    <property type="term" value="F:DNA-binding transcription factor activity"/>
    <property type="evidence" value="ECO:0007669"/>
    <property type="project" value="InterPro"/>
</dbReference>
<comment type="subcellular location">
    <subcellularLocation>
        <location evidence="1">Nucleus</location>
    </subcellularLocation>
</comment>
<evidence type="ECO:0000256" key="2">
    <source>
        <dbReference type="ARBA" id="ARBA00023015"/>
    </source>
</evidence>
<accession>A0AAQ3QH75</accession>
<evidence type="ECO:0000259" key="7">
    <source>
        <dbReference type="PROSITE" id="PS50811"/>
    </source>
</evidence>
<gene>
    <name evidence="8" type="ORF">Cni_G18099</name>
</gene>
<dbReference type="PANTHER" id="PTHR31429">
    <property type="entry name" value="WRKY TRANSCRIPTION FACTOR 36-RELATED"/>
    <property type="match status" value="1"/>
</dbReference>
<reference evidence="8 9" key="1">
    <citation type="submission" date="2023-10" db="EMBL/GenBank/DDBJ databases">
        <title>Chromosome-scale genome assembly provides insights into flower coloration mechanisms of Canna indica.</title>
        <authorList>
            <person name="Li C."/>
        </authorList>
    </citation>
    <scope>NUCLEOTIDE SEQUENCE [LARGE SCALE GENOMIC DNA]</scope>
    <source>
        <tissue evidence="8">Flower</tissue>
    </source>
</reference>
<feature type="compositionally biased region" description="Basic residues" evidence="6">
    <location>
        <begin position="1"/>
        <end position="13"/>
    </location>
</feature>
<keyword evidence="2" id="KW-0805">Transcription regulation</keyword>
<dbReference type="EMBL" id="CP136894">
    <property type="protein sequence ID" value="WOL09346.1"/>
    <property type="molecule type" value="Genomic_DNA"/>
</dbReference>
<keyword evidence="4" id="KW-0804">Transcription</keyword>
<evidence type="ECO:0000313" key="9">
    <source>
        <dbReference type="Proteomes" id="UP001327560"/>
    </source>
</evidence>